<dbReference type="Gene3D" id="1.10.8.10">
    <property type="entry name" value="DNA helicase RuvA subunit, C-terminal domain"/>
    <property type="match status" value="1"/>
</dbReference>
<dbReference type="InterPro" id="IPR042266">
    <property type="entry name" value="PPPDE_sf"/>
</dbReference>
<proteinExistence type="inferred from homology"/>
<feature type="compositionally biased region" description="Polar residues" evidence="4">
    <location>
        <begin position="349"/>
        <end position="359"/>
    </location>
</feature>
<keyword evidence="2" id="KW-0645">Protease</keyword>
<dbReference type="Proteomes" id="UP001311799">
    <property type="component" value="Unassembled WGS sequence"/>
</dbReference>
<protein>
    <recommendedName>
        <fullName evidence="9">UBA domain-containing protein</fullName>
    </recommendedName>
</protein>
<dbReference type="Gene3D" id="1.20.58.2190">
    <property type="match status" value="1"/>
</dbReference>
<comment type="similarity">
    <text evidence="1">Belongs to the DeSI family.</text>
</comment>
<dbReference type="PANTHER" id="PTHR12378:SF7">
    <property type="entry name" value="DESUMOYLATING ISOPEPTIDASE 1"/>
    <property type="match status" value="1"/>
</dbReference>
<dbReference type="SMART" id="SM00580">
    <property type="entry name" value="PUG"/>
    <property type="match status" value="1"/>
</dbReference>
<feature type="domain" description="UBA" evidence="5">
    <location>
        <begin position="370"/>
        <end position="407"/>
    </location>
</feature>
<feature type="domain" description="PPPDE" evidence="6">
    <location>
        <begin position="7"/>
        <end position="150"/>
    </location>
</feature>
<dbReference type="SMART" id="SM01179">
    <property type="entry name" value="DUF862"/>
    <property type="match status" value="1"/>
</dbReference>
<sequence length="407" mass="45378">MANEQGEKVELQVYDLSAGMASQLSPMLLGRTIEAIYHTGVLVYGYEYFYGGGIVCVKPEEITRLYGMKPIKTLTLGFTNKTQIELNAHLESVSTKFTSENYDLLNHNCNHFSDNVVKFLLGNGIPSYILDLPNEVMRTPFGSMLLPMLQKAQKSQAVRSVANVWNTNGISPSNVINRTAGEINNLSNSLSPGSRSKSFSTDSSQLSIKLGHITRKYGWKSQRTLETLETILENIIRNPNELRYRSIKASSNTLKSVLKGLDEGLDLLFTLGFQEKRVEGQERYEIQLNQPITSQERENIENQIKIIRHYLSNLRIQDDEQRQSTPETSNTANNSGSSSSNSFVNGNSHISSGNDTGSEISNGSNINYIELLEQVKSMGFNDNQKILKALHISKGDVSQAIDILINQ</sequence>
<accession>A0AAV9XT22</accession>
<evidence type="ECO:0000256" key="4">
    <source>
        <dbReference type="SAM" id="MobiDB-lite"/>
    </source>
</evidence>
<dbReference type="InterPro" id="IPR015940">
    <property type="entry name" value="UBA"/>
</dbReference>
<dbReference type="InterPro" id="IPR008580">
    <property type="entry name" value="PPPDE_dom"/>
</dbReference>
<dbReference type="PROSITE" id="PS51858">
    <property type="entry name" value="PPPDE"/>
    <property type="match status" value="1"/>
</dbReference>
<dbReference type="GO" id="GO:0070646">
    <property type="term" value="P:protein modification by small protein removal"/>
    <property type="evidence" value="ECO:0007669"/>
    <property type="project" value="TreeGrafter"/>
</dbReference>
<dbReference type="Gene3D" id="3.90.1720.30">
    <property type="entry name" value="PPPDE domains"/>
    <property type="match status" value="1"/>
</dbReference>
<dbReference type="GO" id="GO:0006508">
    <property type="term" value="P:proteolysis"/>
    <property type="evidence" value="ECO:0007669"/>
    <property type="project" value="UniProtKB-KW"/>
</dbReference>
<dbReference type="InterPro" id="IPR036339">
    <property type="entry name" value="PUB-like_dom_sf"/>
</dbReference>
<name>A0AAV9XT22_9CRYT</name>
<dbReference type="PANTHER" id="PTHR12378">
    <property type="entry name" value="DESUMOYLATING ISOPEPTIDASE"/>
    <property type="match status" value="1"/>
</dbReference>
<evidence type="ECO:0000313" key="8">
    <source>
        <dbReference type="Proteomes" id="UP001311799"/>
    </source>
</evidence>
<reference evidence="7 8" key="1">
    <citation type="submission" date="2023-10" db="EMBL/GenBank/DDBJ databases">
        <title>Comparative genomics analysis reveals potential genetic determinants of host preference in Cryptosporidium xiaoi.</title>
        <authorList>
            <person name="Xiao L."/>
            <person name="Li J."/>
        </authorList>
    </citation>
    <scope>NUCLEOTIDE SEQUENCE [LARGE SCALE GENOMIC DNA]</scope>
    <source>
        <strain evidence="7 8">52996</strain>
    </source>
</reference>
<evidence type="ECO:0000256" key="3">
    <source>
        <dbReference type="ARBA" id="ARBA00022801"/>
    </source>
</evidence>
<evidence type="ECO:0000259" key="6">
    <source>
        <dbReference type="PROSITE" id="PS51858"/>
    </source>
</evidence>
<dbReference type="GO" id="GO:0008233">
    <property type="term" value="F:peptidase activity"/>
    <property type="evidence" value="ECO:0007669"/>
    <property type="project" value="UniProtKB-KW"/>
</dbReference>
<organism evidence="7 8">
    <name type="scientific">Cryptosporidium xiaoi</name>
    <dbReference type="NCBI Taxonomy" id="659607"/>
    <lineage>
        <taxon>Eukaryota</taxon>
        <taxon>Sar</taxon>
        <taxon>Alveolata</taxon>
        <taxon>Apicomplexa</taxon>
        <taxon>Conoidasida</taxon>
        <taxon>Coccidia</taxon>
        <taxon>Eucoccidiorida</taxon>
        <taxon>Eimeriorina</taxon>
        <taxon>Cryptosporidiidae</taxon>
        <taxon>Cryptosporidium</taxon>
    </lineage>
</organism>
<dbReference type="InterPro" id="IPR009060">
    <property type="entry name" value="UBA-like_sf"/>
</dbReference>
<dbReference type="AlphaFoldDB" id="A0AAV9XT22"/>
<evidence type="ECO:0000313" key="7">
    <source>
        <dbReference type="EMBL" id="KAK6587729.1"/>
    </source>
</evidence>
<dbReference type="SUPFAM" id="SSF143503">
    <property type="entry name" value="PUG domain-like"/>
    <property type="match status" value="1"/>
</dbReference>
<dbReference type="SUPFAM" id="SSF46934">
    <property type="entry name" value="UBA-like"/>
    <property type="match status" value="1"/>
</dbReference>
<dbReference type="Pfam" id="PF05903">
    <property type="entry name" value="Peptidase_C97"/>
    <property type="match status" value="1"/>
</dbReference>
<dbReference type="InterPro" id="IPR018997">
    <property type="entry name" value="PUB_domain"/>
</dbReference>
<feature type="region of interest" description="Disordered" evidence="4">
    <location>
        <begin position="318"/>
        <end position="359"/>
    </location>
</feature>
<comment type="caution">
    <text evidence="7">The sequence shown here is derived from an EMBL/GenBank/DDBJ whole genome shotgun (WGS) entry which is preliminary data.</text>
</comment>
<dbReference type="PROSITE" id="PS50030">
    <property type="entry name" value="UBA"/>
    <property type="match status" value="1"/>
</dbReference>
<evidence type="ECO:0000256" key="1">
    <source>
        <dbReference type="ARBA" id="ARBA00008140"/>
    </source>
</evidence>
<dbReference type="EMBL" id="JAWDEY010000036">
    <property type="protein sequence ID" value="KAK6587729.1"/>
    <property type="molecule type" value="Genomic_DNA"/>
</dbReference>
<evidence type="ECO:0000259" key="5">
    <source>
        <dbReference type="PROSITE" id="PS50030"/>
    </source>
</evidence>
<keyword evidence="3" id="KW-0378">Hydrolase</keyword>
<evidence type="ECO:0000256" key="2">
    <source>
        <dbReference type="ARBA" id="ARBA00022670"/>
    </source>
</evidence>
<feature type="compositionally biased region" description="Low complexity" evidence="4">
    <location>
        <begin position="329"/>
        <end position="348"/>
    </location>
</feature>
<keyword evidence="8" id="KW-1185">Reference proteome</keyword>
<dbReference type="Pfam" id="PF09409">
    <property type="entry name" value="PUB"/>
    <property type="match status" value="1"/>
</dbReference>
<evidence type="ECO:0008006" key="9">
    <source>
        <dbReference type="Google" id="ProtNLM"/>
    </source>
</evidence>
<gene>
    <name evidence="7" type="ORF">RS030_81250</name>
</gene>
<dbReference type="SMART" id="SM00165">
    <property type="entry name" value="UBA"/>
    <property type="match status" value="1"/>
</dbReference>
<dbReference type="CDD" id="cd09212">
    <property type="entry name" value="PUB"/>
    <property type="match status" value="1"/>
</dbReference>